<protein>
    <submittedName>
        <fullName evidence="7">Glycine betaine ABC transporter substrate-binding protein</fullName>
    </submittedName>
</protein>
<feature type="signal peptide" evidence="5">
    <location>
        <begin position="1"/>
        <end position="22"/>
    </location>
</feature>
<dbReference type="Gene3D" id="3.40.190.100">
    <property type="entry name" value="Glycine betaine-binding periplasmic protein, domain 2"/>
    <property type="match status" value="1"/>
</dbReference>
<evidence type="ECO:0000256" key="5">
    <source>
        <dbReference type="SAM" id="SignalP"/>
    </source>
</evidence>
<name>A0A3M2IV63_9CELL</name>
<organism evidence="7 8">
    <name type="scientific">Cellulomonas triticagri</name>
    <dbReference type="NCBI Taxonomy" id="2483352"/>
    <lineage>
        <taxon>Bacteria</taxon>
        <taxon>Bacillati</taxon>
        <taxon>Actinomycetota</taxon>
        <taxon>Actinomycetes</taxon>
        <taxon>Micrococcales</taxon>
        <taxon>Cellulomonadaceae</taxon>
        <taxon>Cellulomonas</taxon>
    </lineage>
</organism>
<gene>
    <name evidence="7" type="ORF">EBM89_18450</name>
</gene>
<evidence type="ECO:0000256" key="1">
    <source>
        <dbReference type="ARBA" id="ARBA00004236"/>
    </source>
</evidence>
<dbReference type="AlphaFoldDB" id="A0A3M2IV63"/>
<dbReference type="Pfam" id="PF04069">
    <property type="entry name" value="OpuAC"/>
    <property type="match status" value="1"/>
</dbReference>
<comment type="subcellular location">
    <subcellularLocation>
        <location evidence="1">Cell membrane</location>
    </subcellularLocation>
</comment>
<dbReference type="GO" id="GO:0031460">
    <property type="term" value="P:glycine betaine transport"/>
    <property type="evidence" value="ECO:0007669"/>
    <property type="project" value="TreeGrafter"/>
</dbReference>
<evidence type="ECO:0000256" key="2">
    <source>
        <dbReference type="ARBA" id="ARBA00022448"/>
    </source>
</evidence>
<evidence type="ECO:0000256" key="4">
    <source>
        <dbReference type="ARBA" id="ARBA00023136"/>
    </source>
</evidence>
<evidence type="ECO:0000313" key="7">
    <source>
        <dbReference type="EMBL" id="RMI03761.1"/>
    </source>
</evidence>
<dbReference type="SUPFAM" id="SSF53850">
    <property type="entry name" value="Periplasmic binding protein-like II"/>
    <property type="match status" value="1"/>
</dbReference>
<feature type="chain" id="PRO_5039291196" evidence="5">
    <location>
        <begin position="23"/>
        <end position="308"/>
    </location>
</feature>
<dbReference type="OrthoDB" id="9787902at2"/>
<evidence type="ECO:0000259" key="6">
    <source>
        <dbReference type="Pfam" id="PF04069"/>
    </source>
</evidence>
<keyword evidence="8" id="KW-1185">Reference proteome</keyword>
<keyword evidence="3" id="KW-1003">Cell membrane</keyword>
<dbReference type="PANTHER" id="PTHR47737:SF1">
    <property type="entry name" value="GLYCINE BETAINE_PROLINE BETAINE TRANSPORT SYSTEM PERMEASE PROTEIN PROW"/>
    <property type="match status" value="1"/>
</dbReference>
<dbReference type="InterPro" id="IPR007210">
    <property type="entry name" value="ABC_Gly_betaine_transp_sub-bd"/>
</dbReference>
<dbReference type="Proteomes" id="UP000269289">
    <property type="component" value="Unassembled WGS sequence"/>
</dbReference>
<keyword evidence="4" id="KW-0472">Membrane</keyword>
<dbReference type="GO" id="GO:0043190">
    <property type="term" value="C:ATP-binding cassette (ABC) transporter complex"/>
    <property type="evidence" value="ECO:0007669"/>
    <property type="project" value="InterPro"/>
</dbReference>
<dbReference type="CDD" id="cd13639">
    <property type="entry name" value="PBP2_OpuAC_like"/>
    <property type="match status" value="1"/>
</dbReference>
<comment type="caution">
    <text evidence="7">The sequence shown here is derived from an EMBL/GenBank/DDBJ whole genome shotgun (WGS) entry which is preliminary data.</text>
</comment>
<keyword evidence="2" id="KW-0813">Transport</keyword>
<keyword evidence="5" id="KW-0732">Signal</keyword>
<evidence type="ECO:0000256" key="3">
    <source>
        <dbReference type="ARBA" id="ARBA00022475"/>
    </source>
</evidence>
<evidence type="ECO:0000313" key="8">
    <source>
        <dbReference type="Proteomes" id="UP000269289"/>
    </source>
</evidence>
<sequence>MRNRTRRTALAASALVAGLALTACSSDSGSGSSDDADRLDNGDLSTVSIGVHSGWDEGIAVSALFQAMLEEDGYTVESQEADAGVVYTGMAGGDFDVNFDMWLPVTHADYLEQYGDDLEQLGVWYDDAVLTIAVNEDAPITSLDELAENADAFGNRIVGIESGAGLTRITQDEAIPTYGLEDMEFVVSSTPAMLAELQGATEAGENIAVTLWRPHWAYDEYPVRDLEDPEGAMGEAEEIHTVGRTGFSEDYPTLTKLIEEFTLSDEQLFSLENLMFNEDGGSDPLASAQTWLEENPEFVTDLKESAGV</sequence>
<dbReference type="GO" id="GO:0015871">
    <property type="term" value="P:choline transport"/>
    <property type="evidence" value="ECO:0007669"/>
    <property type="project" value="TreeGrafter"/>
</dbReference>
<proteinExistence type="predicted"/>
<reference evidence="7 8" key="1">
    <citation type="submission" date="2018-10" db="EMBL/GenBank/DDBJ databases">
        <title>Isolation, diversity and antifungal activity of actinobacteria from wheat.</title>
        <authorList>
            <person name="Han C."/>
        </authorList>
    </citation>
    <scope>NUCLEOTIDE SEQUENCE [LARGE SCALE GENOMIC DNA]</scope>
    <source>
        <strain evidence="7 8">NEAU-YY56</strain>
    </source>
</reference>
<dbReference type="GO" id="GO:0005275">
    <property type="term" value="F:amine transmembrane transporter activity"/>
    <property type="evidence" value="ECO:0007669"/>
    <property type="project" value="TreeGrafter"/>
</dbReference>
<feature type="domain" description="ABC-type glycine betaine transport system substrate-binding" evidence="6">
    <location>
        <begin position="46"/>
        <end position="294"/>
    </location>
</feature>
<dbReference type="EMBL" id="RFFI01000148">
    <property type="protein sequence ID" value="RMI03761.1"/>
    <property type="molecule type" value="Genomic_DNA"/>
</dbReference>
<accession>A0A3M2IV63</accession>
<dbReference type="PROSITE" id="PS51257">
    <property type="entry name" value="PROKAR_LIPOPROTEIN"/>
    <property type="match status" value="1"/>
</dbReference>
<dbReference type="GO" id="GO:0015226">
    <property type="term" value="F:carnitine transmembrane transporter activity"/>
    <property type="evidence" value="ECO:0007669"/>
    <property type="project" value="TreeGrafter"/>
</dbReference>
<dbReference type="PANTHER" id="PTHR47737">
    <property type="entry name" value="GLYCINE BETAINE/PROLINE BETAINE TRANSPORT SYSTEM PERMEASE PROTEIN PROW"/>
    <property type="match status" value="1"/>
</dbReference>
<dbReference type="RefSeq" id="WP_122151088.1">
    <property type="nucleotide sequence ID" value="NZ_RFFI01000148.1"/>
</dbReference>
<dbReference type="Gene3D" id="3.40.190.10">
    <property type="entry name" value="Periplasmic binding protein-like II"/>
    <property type="match status" value="1"/>
</dbReference>